<name>A0A2T6APV3_9RHOB</name>
<dbReference type="Pfam" id="PF02831">
    <property type="entry name" value="gpW"/>
    <property type="match status" value="1"/>
</dbReference>
<dbReference type="EMBL" id="QBKP01000020">
    <property type="protein sequence ID" value="PTX45837.1"/>
    <property type="molecule type" value="Genomic_DNA"/>
</dbReference>
<dbReference type="Gene3D" id="3.30.1580.10">
    <property type="entry name" value="Head-to-tail joining protein W"/>
    <property type="match status" value="1"/>
</dbReference>
<protein>
    <submittedName>
        <fullName evidence="1">GpW protein</fullName>
    </submittedName>
</protein>
<dbReference type="RefSeq" id="WP_199750740.1">
    <property type="nucleotide sequence ID" value="NZ_QBKP01000020.1"/>
</dbReference>
<evidence type="ECO:0000313" key="2">
    <source>
        <dbReference type="Proteomes" id="UP000244224"/>
    </source>
</evidence>
<dbReference type="Proteomes" id="UP000244224">
    <property type="component" value="Unassembled WGS sequence"/>
</dbReference>
<evidence type="ECO:0000313" key="1">
    <source>
        <dbReference type="EMBL" id="PTX45837.1"/>
    </source>
</evidence>
<dbReference type="GO" id="GO:0019058">
    <property type="term" value="P:viral life cycle"/>
    <property type="evidence" value="ECO:0007669"/>
    <property type="project" value="InterPro"/>
</dbReference>
<dbReference type="AlphaFoldDB" id="A0A2T6APV3"/>
<dbReference type="InterPro" id="IPR036626">
    <property type="entry name" value="GpW_sf"/>
</dbReference>
<sequence>MDLTVIRERLVHARDQYHKLMMGKATRVLVDQNGERIEYTAVSAASLLKYIRDLEAMLDAASRGGRAVGPLRFVW</sequence>
<gene>
    <name evidence="1" type="ORF">C8N34_12078</name>
</gene>
<organism evidence="1 2">
    <name type="scientific">Gemmobacter caeni</name>
    <dbReference type="NCBI Taxonomy" id="589035"/>
    <lineage>
        <taxon>Bacteria</taxon>
        <taxon>Pseudomonadati</taxon>
        <taxon>Pseudomonadota</taxon>
        <taxon>Alphaproteobacteria</taxon>
        <taxon>Rhodobacterales</taxon>
        <taxon>Paracoccaceae</taxon>
        <taxon>Gemmobacter</taxon>
    </lineage>
</organism>
<reference evidence="1 2" key="1">
    <citation type="submission" date="2018-04" db="EMBL/GenBank/DDBJ databases">
        <title>Genomic Encyclopedia of Archaeal and Bacterial Type Strains, Phase II (KMG-II): from individual species to whole genera.</title>
        <authorList>
            <person name="Goeker M."/>
        </authorList>
    </citation>
    <scope>NUCLEOTIDE SEQUENCE [LARGE SCALE GENOMIC DNA]</scope>
    <source>
        <strain evidence="1 2">DSM 21823</strain>
    </source>
</reference>
<dbReference type="SUPFAM" id="SSF64210">
    <property type="entry name" value="Head-to-tail joining protein W, gpW"/>
    <property type="match status" value="1"/>
</dbReference>
<dbReference type="InterPro" id="IPR004174">
    <property type="entry name" value="GpW"/>
</dbReference>
<comment type="caution">
    <text evidence="1">The sequence shown here is derived from an EMBL/GenBank/DDBJ whole genome shotgun (WGS) entry which is preliminary data.</text>
</comment>
<keyword evidence="2" id="KW-1185">Reference proteome</keyword>
<proteinExistence type="predicted"/>
<accession>A0A2T6APV3</accession>